<feature type="region of interest" description="Disordered" evidence="1">
    <location>
        <begin position="17"/>
        <end position="80"/>
    </location>
</feature>
<proteinExistence type="predicted"/>
<evidence type="ECO:0000313" key="2">
    <source>
        <dbReference type="EMBL" id="CAG6567742.1"/>
    </source>
</evidence>
<organism evidence="2">
    <name type="scientific">Culex pipiens</name>
    <name type="common">House mosquito</name>
    <dbReference type="NCBI Taxonomy" id="7175"/>
    <lineage>
        <taxon>Eukaryota</taxon>
        <taxon>Metazoa</taxon>
        <taxon>Ecdysozoa</taxon>
        <taxon>Arthropoda</taxon>
        <taxon>Hexapoda</taxon>
        <taxon>Insecta</taxon>
        <taxon>Pterygota</taxon>
        <taxon>Neoptera</taxon>
        <taxon>Endopterygota</taxon>
        <taxon>Diptera</taxon>
        <taxon>Nematocera</taxon>
        <taxon>Culicoidea</taxon>
        <taxon>Culicidae</taxon>
        <taxon>Culicinae</taxon>
        <taxon>Culicini</taxon>
        <taxon>Culex</taxon>
        <taxon>Culex</taxon>
    </lineage>
</organism>
<accession>A0A8D8NJM2</accession>
<evidence type="ECO:0000256" key="1">
    <source>
        <dbReference type="SAM" id="MobiDB-lite"/>
    </source>
</evidence>
<dbReference type="EMBL" id="HBUE01278513">
    <property type="protein sequence ID" value="CAG6567742.1"/>
    <property type="molecule type" value="Transcribed_RNA"/>
</dbReference>
<dbReference type="EMBL" id="HBUE01173052">
    <property type="protein sequence ID" value="CAG6516246.1"/>
    <property type="molecule type" value="Transcribed_RNA"/>
</dbReference>
<name>A0A8D8NJM2_CULPI</name>
<protein>
    <submittedName>
        <fullName evidence="2">(northern house mosquito) hypothetical protein</fullName>
    </submittedName>
</protein>
<dbReference type="EMBL" id="HBUE01173050">
    <property type="protein sequence ID" value="CAG6516243.1"/>
    <property type="molecule type" value="Transcribed_RNA"/>
</dbReference>
<dbReference type="AlphaFoldDB" id="A0A8D8NJM2"/>
<sequence length="105" mass="12032">MVRGTWLRPNIYRRLHRESHPAVAGPPGHGADLPGQRPRLHQHGSLLPTGGQTHQAGTCEAHRERRRSRNYQTPRHQQIRFHPPVMTISLLIPPKILIVKKEKNT</sequence>
<reference evidence="2" key="1">
    <citation type="submission" date="2021-05" db="EMBL/GenBank/DDBJ databases">
        <authorList>
            <person name="Alioto T."/>
            <person name="Alioto T."/>
            <person name="Gomez Garrido J."/>
        </authorList>
    </citation>
    <scope>NUCLEOTIDE SEQUENCE</scope>
</reference>
<dbReference type="EMBL" id="HBUE01278515">
    <property type="protein sequence ID" value="CAG6567745.1"/>
    <property type="molecule type" value="Transcribed_RNA"/>
</dbReference>